<gene>
    <name evidence="3" type="ORF">SPPG_03306</name>
</gene>
<dbReference type="PRINTS" id="PR00080">
    <property type="entry name" value="SDRFAMILY"/>
</dbReference>
<evidence type="ECO:0000313" key="3">
    <source>
        <dbReference type="EMBL" id="KND01508.1"/>
    </source>
</evidence>
<evidence type="ECO:0000313" key="4">
    <source>
        <dbReference type="Proteomes" id="UP000053201"/>
    </source>
</evidence>
<dbReference type="OrthoDB" id="2102561at2759"/>
<proteinExistence type="inferred from homology"/>
<dbReference type="GeneID" id="27686835"/>
<evidence type="ECO:0000256" key="1">
    <source>
        <dbReference type="ARBA" id="ARBA00022857"/>
    </source>
</evidence>
<dbReference type="InterPro" id="IPR002347">
    <property type="entry name" value="SDR_fam"/>
</dbReference>
<dbReference type="GO" id="GO:0016491">
    <property type="term" value="F:oxidoreductase activity"/>
    <property type="evidence" value="ECO:0007669"/>
    <property type="project" value="TreeGrafter"/>
</dbReference>
<dbReference type="Gene3D" id="3.40.50.720">
    <property type="entry name" value="NAD(P)-binding Rossmann-like Domain"/>
    <property type="match status" value="1"/>
</dbReference>
<name>A0A0L0HKE5_SPIPD</name>
<dbReference type="PROSITE" id="PS00061">
    <property type="entry name" value="ADH_SHORT"/>
    <property type="match status" value="1"/>
</dbReference>
<dbReference type="eggNOG" id="KOG1610">
    <property type="taxonomic scope" value="Eukaryota"/>
</dbReference>
<reference evidence="3 4" key="1">
    <citation type="submission" date="2009-08" db="EMBL/GenBank/DDBJ databases">
        <title>The Genome Sequence of Spizellomyces punctatus strain DAOM BR117.</title>
        <authorList>
            <consortium name="The Broad Institute Genome Sequencing Platform"/>
            <person name="Russ C."/>
            <person name="Cuomo C."/>
            <person name="Shea T."/>
            <person name="Young S.K."/>
            <person name="Zeng Q."/>
            <person name="Koehrsen M."/>
            <person name="Haas B."/>
            <person name="Borodovsky M."/>
            <person name="Guigo R."/>
            <person name="Alvarado L."/>
            <person name="Berlin A."/>
            <person name="Bochicchio J."/>
            <person name="Borenstein D."/>
            <person name="Chapman S."/>
            <person name="Chen Z."/>
            <person name="Engels R."/>
            <person name="Freedman E."/>
            <person name="Gellesch M."/>
            <person name="Goldberg J."/>
            <person name="Griggs A."/>
            <person name="Gujja S."/>
            <person name="Heiman D."/>
            <person name="Hepburn T."/>
            <person name="Howarth C."/>
            <person name="Jen D."/>
            <person name="Larson L."/>
            <person name="Lewis B."/>
            <person name="Mehta T."/>
            <person name="Park D."/>
            <person name="Pearson M."/>
            <person name="Roberts A."/>
            <person name="Saif S."/>
            <person name="Shenoy N."/>
            <person name="Sisk P."/>
            <person name="Stolte C."/>
            <person name="Sykes S."/>
            <person name="Thomson T."/>
            <person name="Walk T."/>
            <person name="White J."/>
            <person name="Yandava C."/>
            <person name="Burger G."/>
            <person name="Gray M.W."/>
            <person name="Holland P.W.H."/>
            <person name="King N."/>
            <person name="Lang F.B.F."/>
            <person name="Roger A.J."/>
            <person name="Ruiz-Trillo I."/>
            <person name="Lander E."/>
            <person name="Nusbaum C."/>
        </authorList>
    </citation>
    <scope>NUCLEOTIDE SEQUENCE [LARGE SCALE GENOMIC DNA]</scope>
    <source>
        <strain evidence="3 4">DAOM BR117</strain>
    </source>
</reference>
<protein>
    <submittedName>
        <fullName evidence="3">Uncharacterized protein</fullName>
    </submittedName>
</protein>
<dbReference type="VEuPathDB" id="FungiDB:SPPG_03306"/>
<dbReference type="PROSITE" id="PS51257">
    <property type="entry name" value="PROKAR_LIPOPROTEIN"/>
    <property type="match status" value="1"/>
</dbReference>
<dbReference type="InterPro" id="IPR020904">
    <property type="entry name" value="Sc_DH/Rdtase_CS"/>
</dbReference>
<accession>A0A0L0HKE5</accession>
<dbReference type="InterPro" id="IPR036291">
    <property type="entry name" value="NAD(P)-bd_dom_sf"/>
</dbReference>
<dbReference type="RefSeq" id="XP_016609547.1">
    <property type="nucleotide sequence ID" value="XM_016751581.1"/>
</dbReference>
<evidence type="ECO:0000256" key="2">
    <source>
        <dbReference type="RuleBase" id="RU000363"/>
    </source>
</evidence>
<comment type="similarity">
    <text evidence="2">Belongs to the short-chain dehydrogenases/reductases (SDR) family.</text>
</comment>
<keyword evidence="1" id="KW-0521">NADP</keyword>
<organism evidence="3 4">
    <name type="scientific">Spizellomyces punctatus (strain DAOM BR117)</name>
    <dbReference type="NCBI Taxonomy" id="645134"/>
    <lineage>
        <taxon>Eukaryota</taxon>
        <taxon>Fungi</taxon>
        <taxon>Fungi incertae sedis</taxon>
        <taxon>Chytridiomycota</taxon>
        <taxon>Chytridiomycota incertae sedis</taxon>
        <taxon>Chytridiomycetes</taxon>
        <taxon>Spizellomycetales</taxon>
        <taxon>Spizellomycetaceae</taxon>
        <taxon>Spizellomyces</taxon>
    </lineage>
</organism>
<sequence>MGNGPSKIPLNGLAVVITGCDTGFGYETALQLAASNSIVYATCLTAAGVKNFERLRAEQPNLYGTLRPYQLDVTDWEACERFGKLIEEQVQDGLFGLVNNAGINSGSYFSWSTIAEIRKVMDVNYMGAVHMMKALMPSLRRFVTLNPTGHAPRIVNITSVAGRTVAPIIPAYCASKHALEAMSDGVRMELRHFGIRVAIIEPWFASTPLVVGNEDGRSKQIRERYESLPHREDYGKAFLDHHIGRLNIPPPMTMEPIKVVRTIIRALQSQEPRHRYIVGAMGAVSIFLYSFLPSWLSDRMVRLPVPPAATVKNGRQGLLSWIA</sequence>
<dbReference type="OMA" id="GPCDWHI"/>
<dbReference type="Pfam" id="PF00106">
    <property type="entry name" value="adh_short"/>
    <property type="match status" value="1"/>
</dbReference>
<dbReference type="InParanoid" id="A0A0L0HKE5"/>
<dbReference type="EMBL" id="KQ257454">
    <property type="protein sequence ID" value="KND01508.1"/>
    <property type="molecule type" value="Genomic_DNA"/>
</dbReference>
<dbReference type="Proteomes" id="UP000053201">
    <property type="component" value="Unassembled WGS sequence"/>
</dbReference>
<dbReference type="PRINTS" id="PR00081">
    <property type="entry name" value="GDHRDH"/>
</dbReference>
<dbReference type="STRING" id="645134.A0A0L0HKE5"/>
<dbReference type="SUPFAM" id="SSF51735">
    <property type="entry name" value="NAD(P)-binding Rossmann-fold domains"/>
    <property type="match status" value="1"/>
</dbReference>
<dbReference type="PANTHER" id="PTHR43313:SF1">
    <property type="entry name" value="3BETA-HYDROXYSTEROID DEHYDROGENASE DHS-16"/>
    <property type="match status" value="1"/>
</dbReference>
<dbReference type="AlphaFoldDB" id="A0A0L0HKE5"/>
<dbReference type="GO" id="GO:0008202">
    <property type="term" value="P:steroid metabolic process"/>
    <property type="evidence" value="ECO:0007669"/>
    <property type="project" value="TreeGrafter"/>
</dbReference>
<dbReference type="PANTHER" id="PTHR43313">
    <property type="entry name" value="SHORT-CHAIN DEHYDROGENASE/REDUCTASE FAMILY 9C"/>
    <property type="match status" value="1"/>
</dbReference>
<keyword evidence="4" id="KW-1185">Reference proteome</keyword>